<name>A0A3S2VIE7_9BURK</name>
<organism evidence="1 2">
    <name type="scientific">Inhella crocodyli</name>
    <dbReference type="NCBI Taxonomy" id="2499851"/>
    <lineage>
        <taxon>Bacteria</taxon>
        <taxon>Pseudomonadati</taxon>
        <taxon>Pseudomonadota</taxon>
        <taxon>Betaproteobacteria</taxon>
        <taxon>Burkholderiales</taxon>
        <taxon>Sphaerotilaceae</taxon>
        <taxon>Inhella</taxon>
    </lineage>
</organism>
<dbReference type="Proteomes" id="UP000288587">
    <property type="component" value="Unassembled WGS sequence"/>
</dbReference>
<sequence>MSTLFVVIALFFVTALAGAFANRHLLTELRVARLVGDDRRAQVAAEQGLERALTLMNGDSVDDECQATPSGHRSAMDRWIRPLDSGHLVSRRDAQDATVLLCDRGPTDDWRCRCAGDQAPVGRAAEATPSSSVRVALQPVPSQPGQLWLAAHGCAEASAGCAAPAPTADAAQGRGSQRRMQVALLPALRQVPSAALVAGGAVDLGDGMAVVNTDAATGGVALRSGGRLAGSDGALIGPNGARSGEQVLSHDTELAQLRPQELLRRLVGMSLDAWTRHPALRVLRCEARCDASSVAAVFNQGARFVWVDGSLRVDREVQWGEPERPLALLVGGDLDWSAPSRWRGALLVGGEARLSGGTGQARFDGGVVVGGGVRGDASVQIVHQAKLLRLLQHQVGSFVRVPGSLGAAP</sequence>
<protein>
    <submittedName>
        <fullName evidence="1">Uncharacterized protein</fullName>
    </submittedName>
</protein>
<proteinExistence type="predicted"/>
<dbReference type="EMBL" id="SACM01000001">
    <property type="protein sequence ID" value="RVT88025.1"/>
    <property type="molecule type" value="Genomic_DNA"/>
</dbReference>
<gene>
    <name evidence="1" type="ORF">EOD73_03170</name>
</gene>
<dbReference type="AlphaFoldDB" id="A0A3S2VIE7"/>
<keyword evidence="2" id="KW-1185">Reference proteome</keyword>
<dbReference type="OrthoDB" id="8684961at2"/>
<accession>A0A3S2VIE7</accession>
<evidence type="ECO:0000313" key="1">
    <source>
        <dbReference type="EMBL" id="RVT88025.1"/>
    </source>
</evidence>
<reference evidence="1 2" key="1">
    <citation type="submission" date="2019-01" db="EMBL/GenBank/DDBJ databases">
        <authorList>
            <person name="Chen W.-M."/>
        </authorList>
    </citation>
    <scope>NUCLEOTIDE SEQUENCE [LARGE SCALE GENOMIC DNA]</scope>
    <source>
        <strain evidence="1 2">CCP-18</strain>
    </source>
</reference>
<comment type="caution">
    <text evidence="1">The sequence shown here is derived from an EMBL/GenBank/DDBJ whole genome shotgun (WGS) entry which is preliminary data.</text>
</comment>
<evidence type="ECO:0000313" key="2">
    <source>
        <dbReference type="Proteomes" id="UP000288587"/>
    </source>
</evidence>
<dbReference type="RefSeq" id="WP_127680781.1">
    <property type="nucleotide sequence ID" value="NZ_SACM01000001.1"/>
</dbReference>